<dbReference type="InterPro" id="IPR050822">
    <property type="entry name" value="Cerebellin_Synaptic_Org"/>
</dbReference>
<keyword evidence="2" id="KW-0964">Secreted</keyword>
<dbReference type="InterPro" id="IPR001073">
    <property type="entry name" value="C1q_dom"/>
</dbReference>
<keyword evidence="7" id="KW-1185">Reference proteome</keyword>
<dbReference type="AlphaFoldDB" id="A0A8B8A6S6"/>
<dbReference type="PANTHER" id="PTHR22923">
    <property type="entry name" value="CEREBELLIN-RELATED"/>
    <property type="match status" value="1"/>
</dbReference>
<evidence type="ECO:0000256" key="5">
    <source>
        <dbReference type="SAM" id="SignalP"/>
    </source>
</evidence>
<keyword evidence="4" id="KW-0175">Coiled coil</keyword>
<evidence type="ECO:0000313" key="7">
    <source>
        <dbReference type="Proteomes" id="UP000694844"/>
    </source>
</evidence>
<feature type="signal peptide" evidence="5">
    <location>
        <begin position="1"/>
        <end position="17"/>
    </location>
</feature>
<feature type="chain" id="PRO_5034637609" evidence="5">
    <location>
        <begin position="18"/>
        <end position="455"/>
    </location>
</feature>
<dbReference type="SUPFAM" id="SSF49842">
    <property type="entry name" value="TNF-like"/>
    <property type="match status" value="1"/>
</dbReference>
<dbReference type="Gene3D" id="2.60.120.40">
    <property type="match status" value="1"/>
</dbReference>
<name>A0A8B8A6S6_CRAVI</name>
<dbReference type="GeneID" id="111099936"/>
<dbReference type="GO" id="GO:0005576">
    <property type="term" value="C:extracellular region"/>
    <property type="evidence" value="ECO:0007669"/>
    <property type="project" value="UniProtKB-SubCell"/>
</dbReference>
<gene>
    <name evidence="8" type="primary">LOC111099936</name>
</gene>
<feature type="coiled-coil region" evidence="4">
    <location>
        <begin position="73"/>
        <end position="149"/>
    </location>
</feature>
<dbReference type="PROSITE" id="PS50871">
    <property type="entry name" value="C1Q"/>
    <property type="match status" value="1"/>
</dbReference>
<accession>A0A8B8A6S6</accession>
<evidence type="ECO:0000256" key="1">
    <source>
        <dbReference type="ARBA" id="ARBA00004613"/>
    </source>
</evidence>
<organism evidence="7 8">
    <name type="scientific">Crassostrea virginica</name>
    <name type="common">Eastern oyster</name>
    <dbReference type="NCBI Taxonomy" id="6565"/>
    <lineage>
        <taxon>Eukaryota</taxon>
        <taxon>Metazoa</taxon>
        <taxon>Spiralia</taxon>
        <taxon>Lophotrochozoa</taxon>
        <taxon>Mollusca</taxon>
        <taxon>Bivalvia</taxon>
        <taxon>Autobranchia</taxon>
        <taxon>Pteriomorphia</taxon>
        <taxon>Ostreida</taxon>
        <taxon>Ostreoidea</taxon>
        <taxon>Ostreidae</taxon>
        <taxon>Crassostrea</taxon>
    </lineage>
</organism>
<dbReference type="KEGG" id="cvn:111099936"/>
<sequence>MWSGLFLGFLFVVQTKSLSVLTDDRPQTSGPDGESAKTDILRQLLNQETIIRMALDKKVYDLDKDFIEMKENMAEMKNNNVNNNKQLQDAKREIETNKQQLQDAKREIETNKQQLQDAKREIETNNQQLQDAKAEIAVLKDEIRSLRTKFNASNLNAFKFQKEVEIKFEATEENITQLLYDQERYGRKLSNDVEIFKTNTTNDLADIRRDVRSLFSSMLILENQTTKLNTSLLEAIDKKLTDVSAHWNRSLSELNHRFVYTWSKLDNDHANKMAQLSDGINDTINTMKTEVNQSQKSQLELSSAVSSIVSSLEVIRRNMSVLNGPVKDTPVAFTAGMTTYSSTWQGDILVFPHVINNKGQGYSSSSGKFTAPRDGTYVFTVTAVSFGSNYLSLDIVHDGVRKVRTYSSDTARYQTGTNLVVLELDRGDAVWVKRYYGQGYYTYSVPLTTFSGFIL</sequence>
<dbReference type="Proteomes" id="UP000694844">
    <property type="component" value="Chromosome 6"/>
</dbReference>
<dbReference type="Pfam" id="PF00386">
    <property type="entry name" value="C1q"/>
    <property type="match status" value="1"/>
</dbReference>
<protein>
    <submittedName>
        <fullName evidence="8">Myosin-11-like</fullName>
    </submittedName>
</protein>
<evidence type="ECO:0000256" key="4">
    <source>
        <dbReference type="SAM" id="Coils"/>
    </source>
</evidence>
<feature type="domain" description="C1q" evidence="6">
    <location>
        <begin position="326"/>
        <end position="455"/>
    </location>
</feature>
<dbReference type="SMART" id="SM00110">
    <property type="entry name" value="C1Q"/>
    <property type="match status" value="1"/>
</dbReference>
<dbReference type="PANTHER" id="PTHR22923:SF116">
    <property type="entry name" value="C1Q DOMAIN-CONTAINING PROTEIN"/>
    <property type="match status" value="1"/>
</dbReference>
<dbReference type="Gene3D" id="1.10.287.510">
    <property type="entry name" value="Helix hairpin bin"/>
    <property type="match status" value="1"/>
</dbReference>
<evidence type="ECO:0000313" key="8">
    <source>
        <dbReference type="RefSeq" id="XP_022287172.1"/>
    </source>
</evidence>
<dbReference type="InterPro" id="IPR008983">
    <property type="entry name" value="Tumour_necrosis_fac-like_dom"/>
</dbReference>
<evidence type="ECO:0000259" key="6">
    <source>
        <dbReference type="PROSITE" id="PS50871"/>
    </source>
</evidence>
<reference evidence="8" key="1">
    <citation type="submission" date="2025-08" db="UniProtKB">
        <authorList>
            <consortium name="RefSeq"/>
        </authorList>
    </citation>
    <scope>IDENTIFICATION</scope>
    <source>
        <tissue evidence="8">Whole sample</tissue>
    </source>
</reference>
<proteinExistence type="predicted"/>
<dbReference type="RefSeq" id="XP_022287172.1">
    <property type="nucleotide sequence ID" value="XM_022431464.1"/>
</dbReference>
<evidence type="ECO:0000256" key="2">
    <source>
        <dbReference type="ARBA" id="ARBA00022525"/>
    </source>
</evidence>
<evidence type="ECO:0000256" key="3">
    <source>
        <dbReference type="ARBA" id="ARBA00022729"/>
    </source>
</evidence>
<keyword evidence="3 5" id="KW-0732">Signal</keyword>
<comment type="subcellular location">
    <subcellularLocation>
        <location evidence="1">Secreted</location>
    </subcellularLocation>
</comment>
<dbReference type="OrthoDB" id="10071402at2759"/>
<dbReference type="PRINTS" id="PR00007">
    <property type="entry name" value="COMPLEMNTC1Q"/>
</dbReference>